<comment type="similarity">
    <text evidence="9">Belongs to the acireductone dioxygenase (ARD) family.</text>
</comment>
<dbReference type="GO" id="GO:0019284">
    <property type="term" value="P:L-methionine salvage from S-adenosylmethionine"/>
    <property type="evidence" value="ECO:0007669"/>
    <property type="project" value="InterPro"/>
</dbReference>
<dbReference type="CDD" id="cd02232">
    <property type="entry name" value="cupin_ARD"/>
    <property type="match status" value="1"/>
</dbReference>
<gene>
    <name evidence="9" type="primary">mtnD</name>
    <name evidence="10" type="ORF">WN50_12230</name>
</gene>
<dbReference type="InterPro" id="IPR014710">
    <property type="entry name" value="RmlC-like_jellyroll"/>
</dbReference>
<evidence type="ECO:0000313" key="11">
    <source>
        <dbReference type="Proteomes" id="UP000033607"/>
    </source>
</evidence>
<dbReference type="PANTHER" id="PTHR23418">
    <property type="entry name" value="ACIREDUCTONE DIOXYGENASE"/>
    <property type="match status" value="1"/>
</dbReference>
<evidence type="ECO:0000256" key="8">
    <source>
        <dbReference type="ARBA" id="ARBA00023167"/>
    </source>
</evidence>
<feature type="binding site" evidence="9">
    <location>
        <position position="145"/>
    </location>
    <ligand>
        <name>Fe(2+)</name>
        <dbReference type="ChEBI" id="CHEBI:29033"/>
    </ligand>
</feature>
<keyword evidence="3 9" id="KW-0028">Amino-acid biosynthesis</keyword>
<keyword evidence="8 9" id="KW-0486">Methionine biosynthesis</keyword>
<comment type="function">
    <text evidence="9">Catalyzes 2 different reactions between oxygene and the acireductone 1,2-dihydroxy-3-keto-5-methylthiopentene (DHK-MTPene) depending upon the metal bound in the active site. Fe-containing acireductone dioxygenase (Fe-ARD) produces formate and 2-keto-4-methylthiobutyrate (KMTB), the alpha-ketoacid precursor of methionine in the methionine recycle pathway. Ni-containing acireductone dioxygenase (Ni-ARD) produces methylthiopropionate, carbon monoxide and formate, and does not lie on the methionine recycle pathway.</text>
</comment>
<dbReference type="GO" id="GO:0019509">
    <property type="term" value="P:L-methionine salvage from methylthioadenosine"/>
    <property type="evidence" value="ECO:0007669"/>
    <property type="project" value="UniProtKB-UniRule"/>
</dbReference>
<comment type="subunit">
    <text evidence="9">Monomer.</text>
</comment>
<dbReference type="RefSeq" id="WP_046278827.1">
    <property type="nucleotide sequence ID" value="NZ_LATL02000164.1"/>
</dbReference>
<evidence type="ECO:0000313" key="10">
    <source>
        <dbReference type="EMBL" id="KKD37817.1"/>
    </source>
</evidence>
<comment type="pathway">
    <text evidence="9">Amino-acid biosynthesis; L-methionine biosynthesis via salvage pathway; L-methionine from S-methyl-5-thio-alpha-D-ribose 1-phosphate: step 5/6.</text>
</comment>
<dbReference type="OrthoDB" id="9795636at2"/>
<dbReference type="AlphaFoldDB" id="A0A0F5YGN5"/>
<evidence type="ECO:0000256" key="6">
    <source>
        <dbReference type="ARBA" id="ARBA00023002"/>
    </source>
</evidence>
<dbReference type="EC" id="1.13.11.53" evidence="9"/>
<keyword evidence="4 9" id="KW-0479">Metal-binding</keyword>
<proteinExistence type="inferred from homology"/>
<feature type="binding site" evidence="9">
    <location>
        <position position="100"/>
    </location>
    <ligand>
        <name>Ni(2+)</name>
        <dbReference type="ChEBI" id="CHEBI:49786"/>
    </ligand>
</feature>
<dbReference type="InterPro" id="IPR004313">
    <property type="entry name" value="ARD"/>
</dbReference>
<keyword evidence="2 9" id="KW-0533">Nickel</keyword>
<dbReference type="UniPathway" id="UPA00904">
    <property type="reaction ID" value="UER00878"/>
</dbReference>
<dbReference type="Gene3D" id="2.60.120.10">
    <property type="entry name" value="Jelly Rolls"/>
    <property type="match status" value="1"/>
</dbReference>
<evidence type="ECO:0000256" key="5">
    <source>
        <dbReference type="ARBA" id="ARBA00022964"/>
    </source>
</evidence>
<comment type="catalytic activity">
    <reaction evidence="1 9">
        <text>1,2-dihydroxy-5-(methylsulfanyl)pent-1-en-3-one + O2 = 4-methylsulfanyl-2-oxobutanoate + formate + 2 H(+)</text>
        <dbReference type="Rhea" id="RHEA:24504"/>
        <dbReference type="ChEBI" id="CHEBI:15378"/>
        <dbReference type="ChEBI" id="CHEBI:15379"/>
        <dbReference type="ChEBI" id="CHEBI:15740"/>
        <dbReference type="ChEBI" id="CHEBI:16723"/>
        <dbReference type="ChEBI" id="CHEBI:49252"/>
        <dbReference type="EC" id="1.13.11.54"/>
    </reaction>
</comment>
<dbReference type="PATRIC" id="fig|1637645.4.peg.3274"/>
<organism evidence="10 11">
    <name type="scientific">Limnoraphis robusta CS-951</name>
    <dbReference type="NCBI Taxonomy" id="1637645"/>
    <lineage>
        <taxon>Bacteria</taxon>
        <taxon>Bacillati</taxon>
        <taxon>Cyanobacteriota</taxon>
        <taxon>Cyanophyceae</taxon>
        <taxon>Oscillatoriophycideae</taxon>
        <taxon>Oscillatoriales</taxon>
        <taxon>Sirenicapillariaceae</taxon>
        <taxon>Limnoraphis</taxon>
    </lineage>
</organism>
<keyword evidence="7 9" id="KW-0408">Iron</keyword>
<feature type="binding site" evidence="9">
    <location>
        <position position="106"/>
    </location>
    <ligand>
        <name>Fe(2+)</name>
        <dbReference type="ChEBI" id="CHEBI:29033"/>
    </ligand>
</feature>
<dbReference type="GO" id="GO:0010309">
    <property type="term" value="F:acireductone dioxygenase [iron(II)-requiring] activity"/>
    <property type="evidence" value="ECO:0007669"/>
    <property type="project" value="UniProtKB-UniRule"/>
</dbReference>
<name>A0A0F5YGN5_9CYAN</name>
<feature type="binding site" evidence="9">
    <location>
        <position position="102"/>
    </location>
    <ligand>
        <name>Fe(2+)</name>
        <dbReference type="ChEBI" id="CHEBI:29033"/>
    </ligand>
</feature>
<comment type="caution">
    <text evidence="10">The sequence shown here is derived from an EMBL/GenBank/DDBJ whole genome shotgun (WGS) entry which is preliminary data.</text>
</comment>
<keyword evidence="5 9" id="KW-0223">Dioxygenase</keyword>
<dbReference type="GO" id="GO:0010308">
    <property type="term" value="F:acireductone dioxygenase (Ni2+-requiring) activity"/>
    <property type="evidence" value="ECO:0007669"/>
    <property type="project" value="UniProtKB-UniRule"/>
</dbReference>
<feature type="site" description="May play a role in transmitting local conformational changes" evidence="9">
    <location>
        <position position="105"/>
    </location>
</feature>
<comment type="cofactor">
    <cofactor evidence="9">
        <name>Ni(2+)</name>
        <dbReference type="ChEBI" id="CHEBI:49786"/>
    </cofactor>
    <text evidence="9">Binds 1 nickel ion per monomer.</text>
</comment>
<dbReference type="PANTHER" id="PTHR23418:SF0">
    <property type="entry name" value="ACIREDUCTONE DIOXYGENASE"/>
    <property type="match status" value="1"/>
</dbReference>
<dbReference type="EMBL" id="LATL02000164">
    <property type="protein sequence ID" value="KKD37817.1"/>
    <property type="molecule type" value="Genomic_DNA"/>
</dbReference>
<dbReference type="SUPFAM" id="SSF51182">
    <property type="entry name" value="RmlC-like cupins"/>
    <property type="match status" value="1"/>
</dbReference>
<sequence length="188" mass="21971">MAILQLEDGRTYTQLEDISRRLEPLNVRLNYWPVRQHPEFQALLNKPALDETEKEQLLQGLDHYFEQLKQTDGYQSRDLIALHPDIPNLDSLMAKFESCHTHADDEVRYIIDGEGVFGFVCPDGSQMELTIQPEEYINVPAESEHWFHLTDKKRIKAVRYFITTEGWVPEYTETKIRMNSQTNSLVMG</sequence>
<accession>A0A0F5YGN5</accession>
<dbReference type="GO" id="GO:0005506">
    <property type="term" value="F:iron ion binding"/>
    <property type="evidence" value="ECO:0007669"/>
    <property type="project" value="UniProtKB-UniRule"/>
</dbReference>
<evidence type="ECO:0000256" key="9">
    <source>
        <dbReference type="HAMAP-Rule" id="MF_01682"/>
    </source>
</evidence>
<keyword evidence="6 9" id="KW-0560">Oxidoreductase</keyword>
<dbReference type="Proteomes" id="UP000033607">
    <property type="component" value="Unassembled WGS sequence"/>
</dbReference>
<protein>
    <recommendedName>
        <fullName evidence="9">Acireductone dioxygenase</fullName>
    </recommendedName>
    <alternativeName>
        <fullName evidence="9">1,2-dihydroxy-3-keto-5-methylthiopentene dioxygenase</fullName>
        <shortName evidence="9">DHK-MTPene dioxygenase</shortName>
    </alternativeName>
    <alternativeName>
        <fullName evidence="9">Acireductone dioxygenase (Fe(2+)-requiring)</fullName>
        <shortName evidence="9">ARD'</shortName>
        <shortName evidence="9">Fe-ARD</shortName>
        <ecNumber evidence="9">1.13.11.54</ecNumber>
    </alternativeName>
    <alternativeName>
        <fullName evidence="9">Acireductone dioxygenase (Ni(2+)-requiring)</fullName>
        <shortName evidence="9">ARD</shortName>
        <shortName evidence="9">Ni-ARD</shortName>
        <ecNumber evidence="9">1.13.11.53</ecNumber>
    </alternativeName>
</protein>
<comment type="catalytic activity">
    <reaction evidence="9">
        <text>1,2-dihydroxy-5-(methylsulfanyl)pent-1-en-3-one + O2 = 3-(methylsulfanyl)propanoate + CO + formate + 2 H(+)</text>
        <dbReference type="Rhea" id="RHEA:14161"/>
        <dbReference type="ChEBI" id="CHEBI:15378"/>
        <dbReference type="ChEBI" id="CHEBI:15379"/>
        <dbReference type="ChEBI" id="CHEBI:15740"/>
        <dbReference type="ChEBI" id="CHEBI:17245"/>
        <dbReference type="ChEBI" id="CHEBI:49016"/>
        <dbReference type="ChEBI" id="CHEBI:49252"/>
        <dbReference type="EC" id="1.13.11.53"/>
    </reaction>
</comment>
<dbReference type="Pfam" id="PF03079">
    <property type="entry name" value="ARD"/>
    <property type="match status" value="1"/>
</dbReference>
<dbReference type="EC" id="1.13.11.54" evidence="9"/>
<evidence type="ECO:0000256" key="3">
    <source>
        <dbReference type="ARBA" id="ARBA00022605"/>
    </source>
</evidence>
<comment type="cofactor">
    <cofactor evidence="9">
        <name>Fe(2+)</name>
        <dbReference type="ChEBI" id="CHEBI:29033"/>
    </cofactor>
    <text evidence="9">Binds 1 Fe(2+) cation per monomer.</text>
</comment>
<reference evidence="10 11" key="1">
    <citation type="submission" date="2015-06" db="EMBL/GenBank/DDBJ databases">
        <title>Draft genome assembly of filamentous brackish cyanobacterium Limnoraphis robusta strain CS-951.</title>
        <authorList>
            <person name="Willis A."/>
            <person name="Parks M."/>
            <person name="Burford M.A."/>
        </authorList>
    </citation>
    <scope>NUCLEOTIDE SEQUENCE [LARGE SCALE GENOMIC DNA]</scope>
    <source>
        <strain evidence="10 11">CS-951</strain>
    </source>
</reference>
<dbReference type="HAMAP" id="MF_01682">
    <property type="entry name" value="Salvage_MtnD"/>
    <property type="match status" value="1"/>
</dbReference>
<feature type="binding site" evidence="9">
    <location>
        <position position="145"/>
    </location>
    <ligand>
        <name>Ni(2+)</name>
        <dbReference type="ChEBI" id="CHEBI:49786"/>
    </ligand>
</feature>
<evidence type="ECO:0000256" key="4">
    <source>
        <dbReference type="ARBA" id="ARBA00022723"/>
    </source>
</evidence>
<evidence type="ECO:0000256" key="1">
    <source>
        <dbReference type="ARBA" id="ARBA00000428"/>
    </source>
</evidence>
<feature type="site" description="Important to generate the dianion" evidence="9">
    <location>
        <position position="108"/>
    </location>
</feature>
<dbReference type="InterPro" id="IPR023956">
    <property type="entry name" value="ARD_bac"/>
</dbReference>
<dbReference type="InterPro" id="IPR011051">
    <property type="entry name" value="RmlC_Cupin_sf"/>
</dbReference>
<comment type="caution">
    <text evidence="9">Lacks conserved residue(s) required for the propagation of feature annotation.</text>
</comment>
<evidence type="ECO:0000256" key="2">
    <source>
        <dbReference type="ARBA" id="ARBA00022596"/>
    </source>
</evidence>
<feature type="binding site" evidence="9">
    <location>
        <position position="106"/>
    </location>
    <ligand>
        <name>Ni(2+)</name>
        <dbReference type="ChEBI" id="CHEBI:49786"/>
    </ligand>
</feature>
<dbReference type="GO" id="GO:0016151">
    <property type="term" value="F:nickel cation binding"/>
    <property type="evidence" value="ECO:0007669"/>
    <property type="project" value="UniProtKB-UniRule"/>
</dbReference>
<feature type="binding site" evidence="9">
    <location>
        <position position="100"/>
    </location>
    <ligand>
        <name>Fe(2+)</name>
        <dbReference type="ChEBI" id="CHEBI:29033"/>
    </ligand>
</feature>
<feature type="binding site" evidence="9">
    <location>
        <position position="102"/>
    </location>
    <ligand>
        <name>Ni(2+)</name>
        <dbReference type="ChEBI" id="CHEBI:49786"/>
    </ligand>
</feature>
<evidence type="ECO:0000256" key="7">
    <source>
        <dbReference type="ARBA" id="ARBA00023004"/>
    </source>
</evidence>